<dbReference type="EMBL" id="FOWE01000001">
    <property type="protein sequence ID" value="SFN81872.1"/>
    <property type="molecule type" value="Genomic_DNA"/>
</dbReference>
<proteinExistence type="predicted"/>
<keyword evidence="1" id="KW-1133">Transmembrane helix</keyword>
<sequence>MHVAWLLVPPALGMALAGVLARRVRRRRGWVAAGLVGVLTLVAVTVGGAQAWALASVDTSGIARALAWRDADVDDRLRFPSLPIPAGGDVLPLREGSLPDGVLDRVRVPGQGEQDLGELLDRTGTTSFVVLRGDEVLVERYGEGTTRETPQTSFSVAKSVLSTLVGIAIERGEIGGLDDPVTEYVPELLERDPGFGRITLRHLVTMSSGLSYEEAGLPWSDDALTYYDTDLRTLALGVQVAEPPGRTWLYNNYNPLLVGLALERAVGRPVEEYAAEVLWGPMGAEGDASWSADSEATRFPKMESGVNARALDYARFGLLFAREGRAGDRQVVPAAWVTEATARDTSADPAEHYQYWWWVDTEREERFYARGNKGQFVYVDPATDLVVVRLGREEGLEGSGDWPALLRDVADRVAASG</sequence>
<organism evidence="3 4">
    <name type="scientific">Geodermatophilus obscurus</name>
    <dbReference type="NCBI Taxonomy" id="1861"/>
    <lineage>
        <taxon>Bacteria</taxon>
        <taxon>Bacillati</taxon>
        <taxon>Actinomycetota</taxon>
        <taxon>Actinomycetes</taxon>
        <taxon>Geodermatophilales</taxon>
        <taxon>Geodermatophilaceae</taxon>
        <taxon>Geodermatophilus</taxon>
    </lineage>
</organism>
<evidence type="ECO:0000256" key="1">
    <source>
        <dbReference type="SAM" id="Phobius"/>
    </source>
</evidence>
<dbReference type="Pfam" id="PF00144">
    <property type="entry name" value="Beta-lactamase"/>
    <property type="match status" value="1"/>
</dbReference>
<dbReference type="InterPro" id="IPR050789">
    <property type="entry name" value="Diverse_Enzym_Activities"/>
</dbReference>
<keyword evidence="1" id="KW-0472">Membrane</keyword>
<gene>
    <name evidence="3" type="ORF">SAMN05660359_00088</name>
</gene>
<dbReference type="Proteomes" id="UP000183642">
    <property type="component" value="Unassembled WGS sequence"/>
</dbReference>
<dbReference type="OrthoDB" id="9814204at2"/>
<feature type="domain" description="Beta-lactamase-related" evidence="2">
    <location>
        <begin position="124"/>
        <end position="395"/>
    </location>
</feature>
<dbReference type="Gene3D" id="3.40.710.10">
    <property type="entry name" value="DD-peptidase/beta-lactamase superfamily"/>
    <property type="match status" value="1"/>
</dbReference>
<dbReference type="PANTHER" id="PTHR43283:SF7">
    <property type="entry name" value="BETA-LACTAMASE-RELATED DOMAIN-CONTAINING PROTEIN"/>
    <property type="match status" value="1"/>
</dbReference>
<evidence type="ECO:0000259" key="2">
    <source>
        <dbReference type="Pfam" id="PF00144"/>
    </source>
</evidence>
<dbReference type="RefSeq" id="WP_075011568.1">
    <property type="nucleotide sequence ID" value="NZ_FOWE01000001.1"/>
</dbReference>
<dbReference type="InterPro" id="IPR012338">
    <property type="entry name" value="Beta-lactam/transpept-like"/>
</dbReference>
<dbReference type="InterPro" id="IPR001466">
    <property type="entry name" value="Beta-lactam-related"/>
</dbReference>
<reference evidence="4" key="1">
    <citation type="submission" date="2016-10" db="EMBL/GenBank/DDBJ databases">
        <authorList>
            <person name="Varghese N."/>
            <person name="Submissions S."/>
        </authorList>
    </citation>
    <scope>NUCLEOTIDE SEQUENCE [LARGE SCALE GENOMIC DNA]</scope>
    <source>
        <strain evidence="4">DSM 43161</strain>
    </source>
</reference>
<evidence type="ECO:0000313" key="4">
    <source>
        <dbReference type="Proteomes" id="UP000183642"/>
    </source>
</evidence>
<name>A0A1I5C4Z9_9ACTN</name>
<dbReference type="SUPFAM" id="SSF56601">
    <property type="entry name" value="beta-lactamase/transpeptidase-like"/>
    <property type="match status" value="1"/>
</dbReference>
<accession>A0A1I5C4Z9</accession>
<dbReference type="PANTHER" id="PTHR43283">
    <property type="entry name" value="BETA-LACTAMASE-RELATED"/>
    <property type="match status" value="1"/>
</dbReference>
<keyword evidence="1" id="KW-0812">Transmembrane</keyword>
<evidence type="ECO:0000313" key="3">
    <source>
        <dbReference type="EMBL" id="SFN81872.1"/>
    </source>
</evidence>
<feature type="transmembrane region" description="Helical" evidence="1">
    <location>
        <begin position="31"/>
        <end position="55"/>
    </location>
</feature>
<keyword evidence="4" id="KW-1185">Reference proteome</keyword>
<dbReference type="AlphaFoldDB" id="A0A1I5C4Z9"/>
<protein>
    <submittedName>
        <fullName evidence="3">CubicO group peptidase, beta-lactamase class C family</fullName>
    </submittedName>
</protein>